<dbReference type="Gene3D" id="3.30.160.60">
    <property type="entry name" value="Classic Zinc Finger"/>
    <property type="match status" value="1"/>
</dbReference>
<feature type="site" description="Important for catalytic activity" evidence="7">
    <location>
        <position position="213"/>
    </location>
</feature>
<keyword evidence="10" id="KW-1185">Reference proteome</keyword>
<comment type="similarity">
    <text evidence="7">Belongs to the transglycosylase MltG family.</text>
</comment>
<dbReference type="EC" id="4.2.2.29" evidence="7"/>
<dbReference type="KEGG" id="slim:SCL_1375"/>
<dbReference type="EMBL" id="AP014879">
    <property type="protein sequence ID" value="BAV33686.1"/>
    <property type="molecule type" value="Genomic_DNA"/>
</dbReference>
<proteinExistence type="inferred from homology"/>
<dbReference type="Proteomes" id="UP000243180">
    <property type="component" value="Chromosome"/>
</dbReference>
<name>A0A1B4XFW0_9GAMM</name>
<comment type="function">
    <text evidence="7">Functions as a peptidoglycan terminase that cleaves nascent peptidoglycan strands endolytically to terminate their elongation.</text>
</comment>
<keyword evidence="7" id="KW-0997">Cell inner membrane</keyword>
<dbReference type="Gene3D" id="3.30.1490.480">
    <property type="entry name" value="Endolytic murein transglycosylase"/>
    <property type="match status" value="1"/>
</dbReference>
<dbReference type="FunCoup" id="A0A1B4XFW0">
    <property type="interactions" value="323"/>
</dbReference>
<evidence type="ECO:0000256" key="7">
    <source>
        <dbReference type="HAMAP-Rule" id="MF_02065"/>
    </source>
</evidence>
<keyword evidence="6 7" id="KW-0961">Cell wall biogenesis/degradation</keyword>
<dbReference type="GO" id="GO:0071555">
    <property type="term" value="P:cell wall organization"/>
    <property type="evidence" value="ECO:0007669"/>
    <property type="project" value="UniProtKB-KW"/>
</dbReference>
<keyword evidence="5 7" id="KW-0456">Lyase</keyword>
<dbReference type="InParanoid" id="A0A1B4XFW0"/>
<dbReference type="OrthoDB" id="9814591at2"/>
<evidence type="ECO:0000256" key="2">
    <source>
        <dbReference type="ARBA" id="ARBA00022692"/>
    </source>
</evidence>
<reference evidence="9 10" key="1">
    <citation type="submission" date="2015-05" db="EMBL/GenBank/DDBJ databases">
        <title>Complete genome sequence of a sulfur-oxidizing gammaproteobacterium strain HA5.</title>
        <authorList>
            <person name="Miura A."/>
            <person name="Kojima H."/>
            <person name="Fukui M."/>
        </authorList>
    </citation>
    <scope>NUCLEOTIDE SEQUENCE [LARGE SCALE GENOMIC DNA]</scope>
    <source>
        <strain evidence="9 10">HA5</strain>
    </source>
</reference>
<dbReference type="GO" id="GO:0009252">
    <property type="term" value="P:peptidoglycan biosynthetic process"/>
    <property type="evidence" value="ECO:0007669"/>
    <property type="project" value="UniProtKB-UniRule"/>
</dbReference>
<evidence type="ECO:0000256" key="5">
    <source>
        <dbReference type="ARBA" id="ARBA00023239"/>
    </source>
</evidence>
<evidence type="ECO:0000256" key="8">
    <source>
        <dbReference type="SAM" id="MobiDB-lite"/>
    </source>
</evidence>
<accession>A0A1B4XFW0</accession>
<keyword evidence="3 7" id="KW-1133">Transmembrane helix</keyword>
<dbReference type="GO" id="GO:0005886">
    <property type="term" value="C:plasma membrane"/>
    <property type="evidence" value="ECO:0007669"/>
    <property type="project" value="UniProtKB-UniRule"/>
</dbReference>
<evidence type="ECO:0000256" key="3">
    <source>
        <dbReference type="ARBA" id="ARBA00022989"/>
    </source>
</evidence>
<dbReference type="HAMAP" id="MF_02065">
    <property type="entry name" value="MltG"/>
    <property type="match status" value="1"/>
</dbReference>
<dbReference type="RefSeq" id="WP_096360514.1">
    <property type="nucleotide sequence ID" value="NZ_AP014879.1"/>
</dbReference>
<dbReference type="InterPro" id="IPR003770">
    <property type="entry name" value="MLTG-like"/>
</dbReference>
<keyword evidence="1 7" id="KW-1003">Cell membrane</keyword>
<keyword evidence="2 7" id="KW-0812">Transmembrane</keyword>
<organism evidence="9 10">
    <name type="scientific">Sulfuricaulis limicola</name>
    <dbReference type="NCBI Taxonomy" id="1620215"/>
    <lineage>
        <taxon>Bacteria</taxon>
        <taxon>Pseudomonadati</taxon>
        <taxon>Pseudomonadota</taxon>
        <taxon>Gammaproteobacteria</taxon>
        <taxon>Acidiferrobacterales</taxon>
        <taxon>Acidiferrobacteraceae</taxon>
        <taxon>Sulfuricaulis</taxon>
    </lineage>
</organism>
<dbReference type="NCBIfam" id="TIGR00247">
    <property type="entry name" value="endolytic transglycosylase MltG"/>
    <property type="match status" value="1"/>
</dbReference>
<protein>
    <recommendedName>
        <fullName evidence="7">Endolytic murein transglycosylase</fullName>
        <ecNumber evidence="7">4.2.2.29</ecNumber>
    </recommendedName>
    <alternativeName>
        <fullName evidence="7">Peptidoglycan lytic transglycosylase</fullName>
    </alternativeName>
    <alternativeName>
        <fullName evidence="7">Peptidoglycan polymerization terminase</fullName>
    </alternativeName>
</protein>
<evidence type="ECO:0000313" key="9">
    <source>
        <dbReference type="EMBL" id="BAV33686.1"/>
    </source>
</evidence>
<dbReference type="AlphaFoldDB" id="A0A1B4XFW0"/>
<evidence type="ECO:0000256" key="6">
    <source>
        <dbReference type="ARBA" id="ARBA00023316"/>
    </source>
</evidence>
<evidence type="ECO:0000256" key="4">
    <source>
        <dbReference type="ARBA" id="ARBA00023136"/>
    </source>
</evidence>
<dbReference type="Pfam" id="PF02618">
    <property type="entry name" value="YceG"/>
    <property type="match status" value="1"/>
</dbReference>
<evidence type="ECO:0000313" key="10">
    <source>
        <dbReference type="Proteomes" id="UP000243180"/>
    </source>
</evidence>
<comment type="catalytic activity">
    <reaction evidence="7">
        <text>a peptidoglycan chain = a peptidoglycan chain with N-acetyl-1,6-anhydromuramyl-[peptide] at the reducing end + a peptidoglycan chain with N-acetylglucosamine at the non-reducing end.</text>
        <dbReference type="EC" id="4.2.2.29"/>
    </reaction>
</comment>
<dbReference type="CDD" id="cd08010">
    <property type="entry name" value="MltG_like"/>
    <property type="match status" value="1"/>
</dbReference>
<dbReference type="PANTHER" id="PTHR30518">
    <property type="entry name" value="ENDOLYTIC MUREIN TRANSGLYCOSYLASE"/>
    <property type="match status" value="1"/>
</dbReference>
<feature type="region of interest" description="Disordered" evidence="8">
    <location>
        <begin position="328"/>
        <end position="350"/>
    </location>
</feature>
<dbReference type="PANTHER" id="PTHR30518:SF2">
    <property type="entry name" value="ENDOLYTIC MUREIN TRANSGLYCOSYLASE"/>
    <property type="match status" value="1"/>
</dbReference>
<dbReference type="GO" id="GO:0008932">
    <property type="term" value="F:lytic endotransglycosylase activity"/>
    <property type="evidence" value="ECO:0007669"/>
    <property type="project" value="UniProtKB-UniRule"/>
</dbReference>
<evidence type="ECO:0000256" key="1">
    <source>
        <dbReference type="ARBA" id="ARBA00022475"/>
    </source>
</evidence>
<sequence>MPPWLIRLAVALLIAVVVGNGYLFWAWNHALEPGAEIYEVKPGMPLRSFARELSARGVLPESHSFVWLAHLTGRDRGLKPGEYRFRDGMTARELLDQIVAGRVIEYPVVLLEGWTFQQFLATIRAAPKLTQALAGMSPATIMERLGRPGEHPEGRFFPATYYYSSGQTDIMVLANAYEKMQQLLQREWEGRENNLPLKNAYEALILASIVEKETGRADERRLIAGVFINRLRHGMRLQTDPTVIYGMGKSFDGNLRLKDLRRDTPYNTYTRRGLPPTPVAMPGKESLQAALHPMVTGALFFVARGDGSHEFSSTLAEHNLAVLKYQMKGKPRKAPAPAVPSAREQNPKPN</sequence>
<gene>
    <name evidence="7" type="primary">mltG</name>
    <name evidence="9" type="ORF">SCL_1375</name>
</gene>
<keyword evidence="4 7" id="KW-0472">Membrane</keyword>